<reference evidence="2 3" key="1">
    <citation type="journal article" date="2021" name="BMC Biol.">
        <title>Horizontally acquired antibacterial genes associated with adaptive radiation of ladybird beetles.</title>
        <authorList>
            <person name="Li H.S."/>
            <person name="Tang X.F."/>
            <person name="Huang Y.H."/>
            <person name="Xu Z.Y."/>
            <person name="Chen M.L."/>
            <person name="Du X.Y."/>
            <person name="Qiu B.Y."/>
            <person name="Chen P.T."/>
            <person name="Zhang W."/>
            <person name="Slipinski A."/>
            <person name="Escalona H.E."/>
            <person name="Waterhouse R.M."/>
            <person name="Zwick A."/>
            <person name="Pang H."/>
        </authorList>
    </citation>
    <scope>NUCLEOTIDE SEQUENCE [LARGE SCALE GENOMIC DNA]</scope>
    <source>
        <strain evidence="2">SYSU2018</strain>
    </source>
</reference>
<dbReference type="AlphaFoldDB" id="A0ABD2N7M2"/>
<comment type="caution">
    <text evidence="2">The sequence shown here is derived from an EMBL/GenBank/DDBJ whole genome shotgun (WGS) entry which is preliminary data.</text>
</comment>
<sequence>MDILVDENTESTREEPVSILENVNESQANMEDRKQSFFEKSSYYPPADYTNYSRITSIKQNMSKGISPKYPKYSFGSEVSKFVFQEKKIGNTRVLAVEPISSDHSSKNIGYRGSKKPEVRKKTGDDIPSTSIEKKSIKSLQSSDIGSTSQSMDDIREFLKVYKRAILKKPRFEKKSIFSESLKKSEITNDFVGGSVNSSIKQSYASQRGISRSIQSRKSQKSEASTIQELILPPEVSGKRRSVNSRVSRIPSISEVLSEHSKSTEQNKPSYDSRELHGSISGPNNLSGTFSFGLSGKVPVEGIKNISTDVMNINEKDSEEYISYKEYQKEKYAKMTRESLKAAASGQFGNRIDGIKNEASDIDVVSDENLQAQTEINRKSVEIIHTHPTTQQESSTLISKSFREEKAIHFDEYLFTTSTASQSKNSIDLTQCSQEVEIFYSDSEELMKKSIYEYEGEEDSYGLKSGFGCLKWKDMESNDYRKYCGYFLHNNLHKYGYYDIKKDTIEPLLMEIF</sequence>
<protein>
    <submittedName>
        <fullName evidence="2">Uncharacterized protein</fullName>
    </submittedName>
</protein>
<evidence type="ECO:0000313" key="3">
    <source>
        <dbReference type="Proteomes" id="UP001516400"/>
    </source>
</evidence>
<feature type="compositionally biased region" description="Low complexity" evidence="1">
    <location>
        <begin position="206"/>
        <end position="217"/>
    </location>
</feature>
<feature type="region of interest" description="Disordered" evidence="1">
    <location>
        <begin position="254"/>
        <end position="278"/>
    </location>
</feature>
<accession>A0ABD2N7M2</accession>
<dbReference type="EMBL" id="JABFTP020000062">
    <property type="protein sequence ID" value="KAL3274599.1"/>
    <property type="molecule type" value="Genomic_DNA"/>
</dbReference>
<feature type="compositionally biased region" description="Polar residues" evidence="1">
    <location>
        <begin position="138"/>
        <end position="148"/>
    </location>
</feature>
<name>A0ABD2N7M2_9CUCU</name>
<feature type="compositionally biased region" description="Basic and acidic residues" evidence="1">
    <location>
        <begin position="115"/>
        <end position="125"/>
    </location>
</feature>
<evidence type="ECO:0000256" key="1">
    <source>
        <dbReference type="SAM" id="MobiDB-lite"/>
    </source>
</evidence>
<dbReference type="Proteomes" id="UP001516400">
    <property type="component" value="Unassembled WGS sequence"/>
</dbReference>
<evidence type="ECO:0000313" key="2">
    <source>
        <dbReference type="EMBL" id="KAL3274599.1"/>
    </source>
</evidence>
<proteinExistence type="predicted"/>
<gene>
    <name evidence="2" type="ORF">HHI36_015980</name>
</gene>
<feature type="region of interest" description="Disordered" evidence="1">
    <location>
        <begin position="103"/>
        <end position="148"/>
    </location>
</feature>
<feature type="compositionally biased region" description="Basic and acidic residues" evidence="1">
    <location>
        <begin position="257"/>
        <end position="277"/>
    </location>
</feature>
<keyword evidence="3" id="KW-1185">Reference proteome</keyword>
<organism evidence="2 3">
    <name type="scientific">Cryptolaemus montrouzieri</name>
    <dbReference type="NCBI Taxonomy" id="559131"/>
    <lineage>
        <taxon>Eukaryota</taxon>
        <taxon>Metazoa</taxon>
        <taxon>Ecdysozoa</taxon>
        <taxon>Arthropoda</taxon>
        <taxon>Hexapoda</taxon>
        <taxon>Insecta</taxon>
        <taxon>Pterygota</taxon>
        <taxon>Neoptera</taxon>
        <taxon>Endopterygota</taxon>
        <taxon>Coleoptera</taxon>
        <taxon>Polyphaga</taxon>
        <taxon>Cucujiformia</taxon>
        <taxon>Coccinelloidea</taxon>
        <taxon>Coccinellidae</taxon>
        <taxon>Scymninae</taxon>
        <taxon>Scymnini</taxon>
        <taxon>Cryptolaemus</taxon>
    </lineage>
</organism>
<feature type="region of interest" description="Disordered" evidence="1">
    <location>
        <begin position="202"/>
        <end position="230"/>
    </location>
</feature>